<dbReference type="InterPro" id="IPR002921">
    <property type="entry name" value="Fungal_lipase-type"/>
</dbReference>
<dbReference type="PANTHER" id="PTHR46398:SF5">
    <property type="entry name" value="ALPHA_BETA-HYDROLASES SUPERFAMILY PROTEIN"/>
    <property type="match status" value="1"/>
</dbReference>
<sequence>MSAACCIPVAECVYCLACARWAWKKFLYTAGRESEDWGLATATEFEPIPRICKYVIAVYEDDLRNPVWEPPGGYGINPDWVVLKKTYDDTEGKVPSYMVYLDHDHTDIVVAVRGLSMDKNTDFFLLLDNKLGQTKFDNGYVHNGLLKAAEWVFEEECSVLRELVERYPSYTLTFIGHSLGAGIVTCLTMLAIKNREKLGRIGRNRIRCFAIAPARCVSLNLAVRYADVINSIVLQDDFLPRTTVALETAFKSLCCLPCLLCIMCLKDTCTLERKKLQDPRRLYAPGRLYHIIVRKPFSLGSISPVVKTAVPVDGRFEHMVLSFNMTKDHRILRILGESERALNLLEERDKSMEIPEPQRMDRKASITKEHMAEYRAALRRAVTLDIPAAYSPSSYGTFSDSESGEISSSNP</sequence>
<feature type="domain" description="Fungal lipase-type" evidence="3">
    <location>
        <begin position="109"/>
        <end position="244"/>
    </location>
</feature>
<evidence type="ECO:0000313" key="6">
    <source>
        <dbReference type="Proteomes" id="UP001454036"/>
    </source>
</evidence>
<dbReference type="Pfam" id="PF03893">
    <property type="entry name" value="Lipase3_N"/>
    <property type="match status" value="1"/>
</dbReference>
<dbReference type="InterPro" id="IPR029058">
    <property type="entry name" value="AB_hydrolase_fold"/>
</dbReference>
<feature type="compositionally biased region" description="Low complexity" evidence="2">
    <location>
        <begin position="399"/>
        <end position="411"/>
    </location>
</feature>
<dbReference type="EMBL" id="BAABME010001744">
    <property type="protein sequence ID" value="GAA0151231.1"/>
    <property type="molecule type" value="Genomic_DNA"/>
</dbReference>
<dbReference type="GO" id="GO:0016787">
    <property type="term" value="F:hydrolase activity"/>
    <property type="evidence" value="ECO:0007669"/>
    <property type="project" value="UniProtKB-KW"/>
</dbReference>
<dbReference type="InterPro" id="IPR005592">
    <property type="entry name" value="Mono/diacylglycerol_lipase_N"/>
</dbReference>
<protein>
    <submittedName>
        <fullName evidence="5">Hydrolase</fullName>
    </submittedName>
</protein>
<feature type="region of interest" description="Disordered" evidence="2">
    <location>
        <begin position="390"/>
        <end position="411"/>
    </location>
</feature>
<dbReference type="Proteomes" id="UP001454036">
    <property type="component" value="Unassembled WGS sequence"/>
</dbReference>
<proteinExistence type="predicted"/>
<accession>A0AAV3PIZ6</accession>
<feature type="domain" description="Mono-/di-acylglycerol lipase N-terminal" evidence="4">
    <location>
        <begin position="10"/>
        <end position="75"/>
    </location>
</feature>
<dbReference type="CDD" id="cd00519">
    <property type="entry name" value="Lipase_3"/>
    <property type="match status" value="1"/>
</dbReference>
<dbReference type="PANTHER" id="PTHR46398">
    <property type="entry name" value="ALPHA/BETA-HYDROLASES SUPERFAMILY PROTEIN"/>
    <property type="match status" value="1"/>
</dbReference>
<dbReference type="SUPFAM" id="SSF53474">
    <property type="entry name" value="alpha/beta-Hydrolases"/>
    <property type="match status" value="1"/>
</dbReference>
<reference evidence="5 6" key="1">
    <citation type="submission" date="2024-01" db="EMBL/GenBank/DDBJ databases">
        <title>The complete chloroplast genome sequence of Lithospermum erythrorhizon: insights into the phylogenetic relationship among Boraginaceae species and the maternal lineages of purple gromwells.</title>
        <authorList>
            <person name="Okada T."/>
            <person name="Watanabe K."/>
        </authorList>
    </citation>
    <scope>NUCLEOTIDE SEQUENCE [LARGE SCALE GENOMIC DNA]</scope>
</reference>
<evidence type="ECO:0000256" key="1">
    <source>
        <dbReference type="ARBA" id="ARBA00022801"/>
    </source>
</evidence>
<name>A0AAV3PIZ6_LITER</name>
<keyword evidence="6" id="KW-1185">Reference proteome</keyword>
<dbReference type="Pfam" id="PF01764">
    <property type="entry name" value="Lipase_3"/>
    <property type="match status" value="1"/>
</dbReference>
<evidence type="ECO:0000259" key="3">
    <source>
        <dbReference type="Pfam" id="PF01764"/>
    </source>
</evidence>
<keyword evidence="1 5" id="KW-0378">Hydrolase</keyword>
<organism evidence="5 6">
    <name type="scientific">Lithospermum erythrorhizon</name>
    <name type="common">Purple gromwell</name>
    <name type="synonym">Lithospermum officinale var. erythrorhizon</name>
    <dbReference type="NCBI Taxonomy" id="34254"/>
    <lineage>
        <taxon>Eukaryota</taxon>
        <taxon>Viridiplantae</taxon>
        <taxon>Streptophyta</taxon>
        <taxon>Embryophyta</taxon>
        <taxon>Tracheophyta</taxon>
        <taxon>Spermatophyta</taxon>
        <taxon>Magnoliopsida</taxon>
        <taxon>eudicotyledons</taxon>
        <taxon>Gunneridae</taxon>
        <taxon>Pentapetalae</taxon>
        <taxon>asterids</taxon>
        <taxon>lamiids</taxon>
        <taxon>Boraginales</taxon>
        <taxon>Boraginaceae</taxon>
        <taxon>Boraginoideae</taxon>
        <taxon>Lithospermeae</taxon>
        <taxon>Lithospermum</taxon>
    </lineage>
</organism>
<dbReference type="AlphaFoldDB" id="A0AAV3PIZ6"/>
<evidence type="ECO:0000259" key="4">
    <source>
        <dbReference type="Pfam" id="PF03893"/>
    </source>
</evidence>
<evidence type="ECO:0000313" key="5">
    <source>
        <dbReference type="EMBL" id="GAA0151231.1"/>
    </source>
</evidence>
<comment type="caution">
    <text evidence="5">The sequence shown here is derived from an EMBL/GenBank/DDBJ whole genome shotgun (WGS) entry which is preliminary data.</text>
</comment>
<dbReference type="Gene3D" id="3.40.50.1820">
    <property type="entry name" value="alpha/beta hydrolase"/>
    <property type="match status" value="1"/>
</dbReference>
<dbReference type="GO" id="GO:0016042">
    <property type="term" value="P:lipid catabolic process"/>
    <property type="evidence" value="ECO:0007669"/>
    <property type="project" value="InterPro"/>
</dbReference>
<gene>
    <name evidence="5" type="ORF">LIER_09993</name>
</gene>
<evidence type="ECO:0000256" key="2">
    <source>
        <dbReference type="SAM" id="MobiDB-lite"/>
    </source>
</evidence>